<dbReference type="Gene3D" id="3.30.200.20">
    <property type="entry name" value="Phosphorylase Kinase, domain 1"/>
    <property type="match status" value="1"/>
</dbReference>
<evidence type="ECO:0000313" key="4">
    <source>
        <dbReference type="Proteomes" id="UP001151760"/>
    </source>
</evidence>
<comment type="caution">
    <text evidence="3">The sequence shown here is derived from an EMBL/GenBank/DDBJ whole genome shotgun (WGS) entry which is preliminary data.</text>
</comment>
<dbReference type="Gene3D" id="1.10.510.10">
    <property type="entry name" value="Transferase(Phosphotransferase) domain 1"/>
    <property type="match status" value="2"/>
</dbReference>
<dbReference type="InterPro" id="IPR001245">
    <property type="entry name" value="Ser-Thr/Tyr_kinase_cat_dom"/>
</dbReference>
<dbReference type="PROSITE" id="PS50011">
    <property type="entry name" value="PROTEIN_KINASE_DOM"/>
    <property type="match status" value="1"/>
</dbReference>
<dbReference type="PROSITE" id="PS00107">
    <property type="entry name" value="PROTEIN_KINASE_ATP"/>
    <property type="match status" value="1"/>
</dbReference>
<dbReference type="Proteomes" id="UP001151760">
    <property type="component" value="Unassembled WGS sequence"/>
</dbReference>
<protein>
    <submittedName>
        <fullName evidence="3">Jacalin-like lectin domain-containing protein</fullName>
    </submittedName>
</protein>
<name>A0ABQ5CED7_9ASTR</name>
<evidence type="ECO:0000256" key="1">
    <source>
        <dbReference type="PROSITE-ProRule" id="PRU10141"/>
    </source>
</evidence>
<dbReference type="InterPro" id="IPR000719">
    <property type="entry name" value="Prot_kinase_dom"/>
</dbReference>
<accession>A0ABQ5CED7</accession>
<keyword evidence="4" id="KW-1185">Reference proteome</keyword>
<organism evidence="3 4">
    <name type="scientific">Tanacetum coccineum</name>
    <dbReference type="NCBI Taxonomy" id="301880"/>
    <lineage>
        <taxon>Eukaryota</taxon>
        <taxon>Viridiplantae</taxon>
        <taxon>Streptophyta</taxon>
        <taxon>Embryophyta</taxon>
        <taxon>Tracheophyta</taxon>
        <taxon>Spermatophyta</taxon>
        <taxon>Magnoliopsida</taxon>
        <taxon>eudicotyledons</taxon>
        <taxon>Gunneridae</taxon>
        <taxon>Pentapetalae</taxon>
        <taxon>asterids</taxon>
        <taxon>campanulids</taxon>
        <taxon>Asterales</taxon>
        <taxon>Asteraceae</taxon>
        <taxon>Asteroideae</taxon>
        <taxon>Anthemideae</taxon>
        <taxon>Anthemidinae</taxon>
        <taxon>Tanacetum</taxon>
    </lineage>
</organism>
<evidence type="ECO:0000313" key="3">
    <source>
        <dbReference type="EMBL" id="GJT24313.1"/>
    </source>
</evidence>
<dbReference type="PANTHER" id="PTHR27003:SF326">
    <property type="entry name" value="PROTEIN KINASE DOMAIN-CONTAINING PROTEIN"/>
    <property type="match status" value="1"/>
</dbReference>
<evidence type="ECO:0000259" key="2">
    <source>
        <dbReference type="PROSITE" id="PS50011"/>
    </source>
</evidence>
<dbReference type="Pfam" id="PF07714">
    <property type="entry name" value="PK_Tyr_Ser-Thr"/>
    <property type="match status" value="1"/>
</dbReference>
<reference evidence="3" key="1">
    <citation type="journal article" date="2022" name="Int. J. Mol. Sci.">
        <title>Draft Genome of Tanacetum Coccineum: Genomic Comparison of Closely Related Tanacetum-Family Plants.</title>
        <authorList>
            <person name="Yamashiro T."/>
            <person name="Shiraishi A."/>
            <person name="Nakayama K."/>
            <person name="Satake H."/>
        </authorList>
    </citation>
    <scope>NUCLEOTIDE SEQUENCE</scope>
</reference>
<dbReference type="EMBL" id="BQNB010014125">
    <property type="protein sequence ID" value="GJT24313.1"/>
    <property type="molecule type" value="Genomic_DNA"/>
</dbReference>
<feature type="binding site" evidence="1">
    <location>
        <position position="59"/>
    </location>
    <ligand>
        <name>ATP</name>
        <dbReference type="ChEBI" id="CHEBI:30616"/>
    </ligand>
</feature>
<dbReference type="InterPro" id="IPR011009">
    <property type="entry name" value="Kinase-like_dom_sf"/>
</dbReference>
<dbReference type="PANTHER" id="PTHR27003">
    <property type="entry name" value="OS07G0166700 PROTEIN"/>
    <property type="match status" value="1"/>
</dbReference>
<keyword evidence="1" id="KW-0547">Nucleotide-binding</keyword>
<proteinExistence type="predicted"/>
<keyword evidence="1" id="KW-0067">ATP-binding</keyword>
<dbReference type="InterPro" id="IPR017441">
    <property type="entry name" value="Protein_kinase_ATP_BS"/>
</dbReference>
<reference evidence="3" key="2">
    <citation type="submission" date="2022-01" db="EMBL/GenBank/DDBJ databases">
        <authorList>
            <person name="Yamashiro T."/>
            <person name="Shiraishi A."/>
            <person name="Satake H."/>
            <person name="Nakayama K."/>
        </authorList>
    </citation>
    <scope>NUCLEOTIDE SEQUENCE</scope>
</reference>
<feature type="domain" description="Protein kinase" evidence="2">
    <location>
        <begin position="26"/>
        <end position="353"/>
    </location>
</feature>
<sequence length="557" mass="61640">MADFQEPAIDSLRIPLDDIKLATNNFANDNFIGQGGFGRVYKGQLKTSSGEAGTLVAVKRLDKKITGQGRREFLMEIMMLASYKHNNLVSLVGFSDEEEENALVYKHEVHGSLDMHLATTNLKWETRLEICLGAARGLEYLHDDASGLSWIVLCGRLAMLTQYDDNDVRKLLYRLTKHLYDEGKLDEIIFPDLLRQSKTCSLEKFAKVAYECLNKDRKQRPTMSYVVQELEATLKLQIGQIVQTELWGSIKGGHPWSFMLKNNQKLRKIIIDHNEWIYSVTFIAEDINGSLVSQQYGASKHKLSEGFLHGYNAAILTLMELIEEPRSVIAELSMKREERNNELLREARRRSFVGGVAGSTRGKGGLSGGVEIEVGLEAIGMMGFGTLWLLLRDMSGRDNDLLVGRSKGNGTSDFVERVFIIDRHVWMEGYLKGEAAMFRGFYPYDGSMCALKQGSPTDDSISSLGGPGVVHVMGSLKAISKGRGQGIMDEVEGLCVYAKGYGPRESRAPSIHVPIDFVCASFGCRFVKTSMDGPAGLVFGPAGVALGPAELAQKTPN</sequence>
<dbReference type="Gene3D" id="2.100.10.30">
    <property type="entry name" value="Jacalin-like lectin domain"/>
    <property type="match status" value="1"/>
</dbReference>
<dbReference type="InterPro" id="IPR036404">
    <property type="entry name" value="Jacalin-like_lectin_dom_sf"/>
</dbReference>
<dbReference type="SUPFAM" id="SSF56112">
    <property type="entry name" value="Protein kinase-like (PK-like)"/>
    <property type="match status" value="1"/>
</dbReference>
<dbReference type="InterPro" id="IPR045272">
    <property type="entry name" value="ANXUR1/2-like"/>
</dbReference>
<gene>
    <name evidence="3" type="ORF">Tco_0894250</name>
</gene>